<dbReference type="NCBIfam" id="TIGR02707">
    <property type="entry name" value="butyr_kinase"/>
    <property type="match status" value="1"/>
</dbReference>
<dbReference type="NCBIfam" id="NF002834">
    <property type="entry name" value="PRK03011.1-5"/>
    <property type="match status" value="1"/>
</dbReference>
<evidence type="ECO:0000256" key="5">
    <source>
        <dbReference type="ARBA" id="ARBA00022741"/>
    </source>
</evidence>
<proteinExistence type="inferred from homology"/>
<keyword evidence="7 9" id="KW-0067">ATP-binding</keyword>
<dbReference type="GO" id="GO:0006083">
    <property type="term" value="P:acetate metabolic process"/>
    <property type="evidence" value="ECO:0007669"/>
    <property type="project" value="TreeGrafter"/>
</dbReference>
<dbReference type="PIRSF" id="PIRSF036458">
    <property type="entry name" value="Butyrate_kin"/>
    <property type="match status" value="1"/>
</dbReference>
<dbReference type="RefSeq" id="WP_091265786.1">
    <property type="nucleotide sequence ID" value="NZ_FNFK01000010.1"/>
</dbReference>
<evidence type="ECO:0000256" key="10">
    <source>
        <dbReference type="RuleBase" id="RU003835"/>
    </source>
</evidence>
<evidence type="ECO:0000256" key="9">
    <source>
        <dbReference type="HAMAP-Rule" id="MF_00542"/>
    </source>
</evidence>
<dbReference type="STRING" id="426701.SAMN04488098_101035"/>
<evidence type="ECO:0000313" key="11">
    <source>
        <dbReference type="EMBL" id="SDK03641.1"/>
    </source>
</evidence>
<gene>
    <name evidence="9" type="primary">buk</name>
    <name evidence="11" type="ORF">SAMN04488098_101035</name>
</gene>
<keyword evidence="5 9" id="KW-0547">Nucleotide-binding</keyword>
<dbReference type="GO" id="GO:0005524">
    <property type="term" value="F:ATP binding"/>
    <property type="evidence" value="ECO:0007669"/>
    <property type="project" value="UniProtKB-KW"/>
</dbReference>
<evidence type="ECO:0000256" key="7">
    <source>
        <dbReference type="ARBA" id="ARBA00022840"/>
    </source>
</evidence>
<dbReference type="EMBL" id="FNFK01000010">
    <property type="protein sequence ID" value="SDK03641.1"/>
    <property type="molecule type" value="Genomic_DNA"/>
</dbReference>
<name>A0A1G8YLJ3_9LACT</name>
<accession>A0A1G8YLJ3</accession>
<evidence type="ECO:0000256" key="4">
    <source>
        <dbReference type="ARBA" id="ARBA00022679"/>
    </source>
</evidence>
<dbReference type="InterPro" id="IPR011245">
    <property type="entry name" value="Butyrate_kin"/>
</dbReference>
<protein>
    <recommendedName>
        <fullName evidence="9">Probable butyrate kinase</fullName>
        <shortName evidence="9">BK</shortName>
        <ecNumber evidence="9">2.7.2.7</ecNumber>
    </recommendedName>
    <alternativeName>
        <fullName evidence="9">Branched-chain carboxylic acid kinase</fullName>
    </alternativeName>
</protein>
<evidence type="ECO:0000256" key="8">
    <source>
        <dbReference type="ARBA" id="ARBA00048596"/>
    </source>
</evidence>
<dbReference type="EC" id="2.7.2.7" evidence="9"/>
<dbReference type="PANTHER" id="PTHR21060">
    <property type="entry name" value="ACETATE KINASE"/>
    <property type="match status" value="1"/>
</dbReference>
<dbReference type="Pfam" id="PF00871">
    <property type="entry name" value="Acetate_kinase"/>
    <property type="match status" value="1"/>
</dbReference>
<dbReference type="PANTHER" id="PTHR21060:SF3">
    <property type="entry name" value="BUTYRATE KINASE 2-RELATED"/>
    <property type="match status" value="1"/>
</dbReference>
<dbReference type="HAMAP" id="MF_00542">
    <property type="entry name" value="Butyrate_kinase"/>
    <property type="match status" value="1"/>
</dbReference>
<dbReference type="Proteomes" id="UP000199433">
    <property type="component" value="Unassembled WGS sequence"/>
</dbReference>
<dbReference type="SUPFAM" id="SSF53067">
    <property type="entry name" value="Actin-like ATPase domain"/>
    <property type="match status" value="2"/>
</dbReference>
<comment type="catalytic activity">
    <reaction evidence="8 9">
        <text>butanoate + ATP = butanoyl phosphate + ADP</text>
        <dbReference type="Rhea" id="RHEA:13585"/>
        <dbReference type="ChEBI" id="CHEBI:17968"/>
        <dbReference type="ChEBI" id="CHEBI:30616"/>
        <dbReference type="ChEBI" id="CHEBI:58079"/>
        <dbReference type="ChEBI" id="CHEBI:456216"/>
        <dbReference type="EC" id="2.7.2.7"/>
    </reaction>
</comment>
<dbReference type="AlphaFoldDB" id="A0A1G8YLJ3"/>
<dbReference type="OrthoDB" id="9771859at2"/>
<dbReference type="PRINTS" id="PR00471">
    <property type="entry name" value="ACETATEKNASE"/>
</dbReference>
<comment type="similarity">
    <text evidence="2 9 10">Belongs to the acetokinase family.</text>
</comment>
<dbReference type="InterPro" id="IPR000890">
    <property type="entry name" value="Aliphatic_acid_kin_short-chain"/>
</dbReference>
<dbReference type="PROSITE" id="PS01075">
    <property type="entry name" value="ACETATE_KINASE_1"/>
    <property type="match status" value="1"/>
</dbReference>
<dbReference type="InterPro" id="IPR023865">
    <property type="entry name" value="Aliphatic_acid_kinase_CS"/>
</dbReference>
<evidence type="ECO:0000256" key="6">
    <source>
        <dbReference type="ARBA" id="ARBA00022777"/>
    </source>
</evidence>
<evidence type="ECO:0000256" key="3">
    <source>
        <dbReference type="ARBA" id="ARBA00022490"/>
    </source>
</evidence>
<keyword evidence="6 9" id="KW-0418">Kinase</keyword>
<dbReference type="PROSITE" id="PS01076">
    <property type="entry name" value="ACETATE_KINASE_2"/>
    <property type="match status" value="1"/>
</dbReference>
<keyword evidence="3 9" id="KW-0963">Cytoplasm</keyword>
<dbReference type="GO" id="GO:0005737">
    <property type="term" value="C:cytoplasm"/>
    <property type="evidence" value="ECO:0007669"/>
    <property type="project" value="UniProtKB-SubCell"/>
</dbReference>
<evidence type="ECO:0000256" key="1">
    <source>
        <dbReference type="ARBA" id="ARBA00004496"/>
    </source>
</evidence>
<dbReference type="GO" id="GO:0047761">
    <property type="term" value="F:butyrate kinase activity"/>
    <property type="evidence" value="ECO:0007669"/>
    <property type="project" value="UniProtKB-UniRule"/>
</dbReference>
<evidence type="ECO:0000256" key="2">
    <source>
        <dbReference type="ARBA" id="ARBA00008748"/>
    </source>
</evidence>
<sequence>MKEYILAINPGSTSTKVSLFNEKEEVATRTIRHSTEEIGQFDGVMKQKAFRMELILSFLLEEGFTVETLRAVVGRGGLLKPIPGGTYLVEKDMLKDLEEEKYNTHASNLGAVLAYEIAELAGVEAYIVDPVVVDELNDVARISGLKGIDRRSVVHALNQKAVARRVLREKGKTYESSRLIVAHMGGGSSIAAHDQGQMIDVVNGLDGEGPFTPERTGGLPLYDFAKMILEENLNLDDIKKRLAGKGGMYAYLKEIDLRNVIERIDNGDEEARLILEAMTYQLAKAIGEMAAVLKGRVDLIILTGGIAYAKLVVEQISERVDWIAPVIVHPGEMEMEALFEGVIRVLNNEEQVKHY</sequence>
<evidence type="ECO:0000313" key="12">
    <source>
        <dbReference type="Proteomes" id="UP000199433"/>
    </source>
</evidence>
<organism evidence="11 12">
    <name type="scientific">Alkalibacterium thalassium</name>
    <dbReference type="NCBI Taxonomy" id="426701"/>
    <lineage>
        <taxon>Bacteria</taxon>
        <taxon>Bacillati</taxon>
        <taxon>Bacillota</taxon>
        <taxon>Bacilli</taxon>
        <taxon>Lactobacillales</taxon>
        <taxon>Carnobacteriaceae</taxon>
        <taxon>Alkalibacterium</taxon>
    </lineage>
</organism>
<dbReference type="Gene3D" id="3.30.420.40">
    <property type="match status" value="2"/>
</dbReference>
<keyword evidence="4 9" id="KW-0808">Transferase</keyword>
<reference evidence="12" key="1">
    <citation type="submission" date="2016-10" db="EMBL/GenBank/DDBJ databases">
        <authorList>
            <person name="Varghese N."/>
            <person name="Submissions S."/>
        </authorList>
    </citation>
    <scope>NUCLEOTIDE SEQUENCE [LARGE SCALE GENOMIC DNA]</scope>
    <source>
        <strain evidence="12">DSM 19181</strain>
    </source>
</reference>
<comment type="subcellular location">
    <subcellularLocation>
        <location evidence="1 9">Cytoplasm</location>
    </subcellularLocation>
</comment>
<keyword evidence="12" id="KW-1185">Reference proteome</keyword>
<dbReference type="GO" id="GO:0008776">
    <property type="term" value="F:acetate kinase activity"/>
    <property type="evidence" value="ECO:0007669"/>
    <property type="project" value="TreeGrafter"/>
</dbReference>
<dbReference type="CDD" id="cd24011">
    <property type="entry name" value="ASKHA_NBD_BK"/>
    <property type="match status" value="1"/>
</dbReference>
<dbReference type="InterPro" id="IPR043129">
    <property type="entry name" value="ATPase_NBD"/>
</dbReference>